<evidence type="ECO:0000256" key="5">
    <source>
        <dbReference type="ARBA" id="ARBA00022692"/>
    </source>
</evidence>
<dbReference type="PANTHER" id="PTHR11394">
    <property type="entry name" value="TASTE RECEPTOR TYPE 2"/>
    <property type="match status" value="1"/>
</dbReference>
<dbReference type="KEGG" id="mcal:110297098"/>
<evidence type="ECO:0000313" key="17">
    <source>
        <dbReference type="RefSeq" id="XP_021021547.1"/>
    </source>
</evidence>
<dbReference type="InterPro" id="IPR017452">
    <property type="entry name" value="GPCR_Rhodpsn_7TM"/>
</dbReference>
<evidence type="ECO:0000256" key="10">
    <source>
        <dbReference type="ARBA" id="ARBA00023180"/>
    </source>
</evidence>
<dbReference type="GeneID" id="110297098"/>
<keyword evidence="11 13" id="KW-0807">Transducer</keyword>
<dbReference type="FunFam" id="1.20.1070.10:FF:000042">
    <property type="entry name" value="Taste receptor type 2 member 7"/>
    <property type="match status" value="1"/>
</dbReference>
<keyword evidence="8 13" id="KW-0472">Membrane</keyword>
<feature type="transmembrane region" description="Helical" evidence="14">
    <location>
        <begin position="186"/>
        <end position="210"/>
    </location>
</feature>
<dbReference type="PANTHER" id="PTHR11394:SF128">
    <property type="entry name" value="TASTE RECEPTOR TYPE 2-RELATED"/>
    <property type="match status" value="1"/>
</dbReference>
<evidence type="ECO:0000256" key="12">
    <source>
        <dbReference type="RuleBase" id="RU004423"/>
    </source>
</evidence>
<keyword evidence="7 13" id="KW-0297">G-protein coupled receptor</keyword>
<dbReference type="RefSeq" id="XP_021021547.1">
    <property type="nucleotide sequence ID" value="XM_021165888.1"/>
</dbReference>
<feature type="transmembrane region" description="Helical" evidence="14">
    <location>
        <begin position="263"/>
        <end position="283"/>
    </location>
</feature>
<organism evidence="16 17">
    <name type="scientific">Mus caroli</name>
    <name type="common">Ryukyu mouse</name>
    <name type="synonym">Ricefield mouse</name>
    <dbReference type="NCBI Taxonomy" id="10089"/>
    <lineage>
        <taxon>Eukaryota</taxon>
        <taxon>Metazoa</taxon>
        <taxon>Chordata</taxon>
        <taxon>Craniata</taxon>
        <taxon>Vertebrata</taxon>
        <taxon>Euteleostomi</taxon>
        <taxon>Mammalia</taxon>
        <taxon>Eutheria</taxon>
        <taxon>Euarchontoglires</taxon>
        <taxon>Glires</taxon>
        <taxon>Rodentia</taxon>
        <taxon>Myomorpha</taxon>
        <taxon>Muroidea</taxon>
        <taxon>Muridae</taxon>
        <taxon>Murinae</taxon>
        <taxon>Mus</taxon>
        <taxon>Mus</taxon>
    </lineage>
</organism>
<dbReference type="Pfam" id="PF05296">
    <property type="entry name" value="TAS2R"/>
    <property type="match status" value="1"/>
</dbReference>
<comment type="similarity">
    <text evidence="2 12">Belongs to the G-protein coupled receptor T2R family.</text>
</comment>
<evidence type="ECO:0000256" key="9">
    <source>
        <dbReference type="ARBA" id="ARBA00023170"/>
    </source>
</evidence>
<keyword evidence="16" id="KW-1185">Reference proteome</keyword>
<keyword evidence="9 13" id="KW-0675">Receptor</keyword>
<dbReference type="SUPFAM" id="SSF81321">
    <property type="entry name" value="Family A G protein-coupled receptor-like"/>
    <property type="match status" value="1"/>
</dbReference>
<evidence type="ECO:0000256" key="6">
    <source>
        <dbReference type="ARBA" id="ARBA00022989"/>
    </source>
</evidence>
<feature type="domain" description="G-protein coupled receptors family 1 profile" evidence="15">
    <location>
        <begin position="26"/>
        <end position="251"/>
    </location>
</feature>
<dbReference type="GO" id="GO:0033038">
    <property type="term" value="F:bitter taste receptor activity"/>
    <property type="evidence" value="ECO:0007669"/>
    <property type="project" value="InterPro"/>
</dbReference>
<feature type="transmembrane region" description="Helical" evidence="14">
    <location>
        <begin position="130"/>
        <end position="153"/>
    </location>
</feature>
<reference evidence="17" key="1">
    <citation type="submission" date="2025-08" db="UniProtKB">
        <authorList>
            <consortium name="RefSeq"/>
        </authorList>
    </citation>
    <scope>IDENTIFICATION</scope>
</reference>
<sequence>MMGIAIDILWAVIITVQFIIGNVANGFIALVNIIDWVKRRKISLVDKIITALATSRIYLLWSTFLITLISSLDPDIKMVVKIIRINNNTWIIANHFSVWLATCLSIFYFLKIANFSNYIFLYLRWRFKKVVLVTLLISLFFLLFNILLMNIHIDIWSDKSKRNLSFSVRSNNCTQFFRLVLLINTMFTSIPFTVSLLSFMLLIFSLWRHLKTMQYHAKGSEDTSTAAHIKALHMVVTFLLFYTVFFLSLAIQFWTSGSQEKNNLFYATIIITFPSVHSCILVLRNSKLRQASLLVLWCLLCKSKDVRMLVP</sequence>
<accession>A0A6P5PX31</accession>
<feature type="transmembrane region" description="Helical" evidence="14">
    <location>
        <begin position="12"/>
        <end position="37"/>
    </location>
</feature>
<evidence type="ECO:0000259" key="15">
    <source>
        <dbReference type="PROSITE" id="PS50262"/>
    </source>
</evidence>
<evidence type="ECO:0000256" key="2">
    <source>
        <dbReference type="ARBA" id="ARBA00007376"/>
    </source>
</evidence>
<evidence type="ECO:0000256" key="8">
    <source>
        <dbReference type="ARBA" id="ARBA00023136"/>
    </source>
</evidence>
<dbReference type="AlphaFoldDB" id="A0A6P5PX31"/>
<keyword evidence="10" id="KW-0325">Glycoprotein</keyword>
<evidence type="ECO:0000256" key="14">
    <source>
        <dbReference type="SAM" id="Phobius"/>
    </source>
</evidence>
<dbReference type="CDD" id="cd15019">
    <property type="entry name" value="7tm_TAS2R14-like"/>
    <property type="match status" value="1"/>
</dbReference>
<keyword evidence="6 14" id="KW-1133">Transmembrane helix</keyword>
<keyword evidence="4 13" id="KW-0716">Sensory transduction</keyword>
<evidence type="ECO:0000256" key="7">
    <source>
        <dbReference type="ARBA" id="ARBA00023040"/>
    </source>
</evidence>
<feature type="transmembrane region" description="Helical" evidence="14">
    <location>
        <begin position="90"/>
        <end position="110"/>
    </location>
</feature>
<evidence type="ECO:0000256" key="13">
    <source>
        <dbReference type="RuleBase" id="RU004424"/>
    </source>
</evidence>
<dbReference type="PROSITE" id="PS50262">
    <property type="entry name" value="G_PROTEIN_RECEP_F1_2"/>
    <property type="match status" value="1"/>
</dbReference>
<evidence type="ECO:0000256" key="4">
    <source>
        <dbReference type="ARBA" id="ARBA00022606"/>
    </source>
</evidence>
<dbReference type="InterPro" id="IPR007960">
    <property type="entry name" value="TAS2R"/>
</dbReference>
<evidence type="ECO:0000256" key="1">
    <source>
        <dbReference type="ARBA" id="ARBA00004141"/>
    </source>
</evidence>
<feature type="transmembrane region" description="Helical" evidence="14">
    <location>
        <begin position="231"/>
        <end position="251"/>
    </location>
</feature>
<evidence type="ECO:0000313" key="16">
    <source>
        <dbReference type="Proteomes" id="UP000515126"/>
    </source>
</evidence>
<evidence type="ECO:0000256" key="3">
    <source>
        <dbReference type="ARBA" id="ARBA00022480"/>
    </source>
</evidence>
<keyword evidence="3 13" id="KW-0919">Taste</keyword>
<dbReference type="GO" id="GO:0016020">
    <property type="term" value="C:membrane"/>
    <property type="evidence" value="ECO:0007669"/>
    <property type="project" value="UniProtKB-SubCell"/>
</dbReference>
<evidence type="ECO:0000256" key="11">
    <source>
        <dbReference type="ARBA" id="ARBA00023224"/>
    </source>
</evidence>
<gene>
    <name evidence="17" type="primary">LOC110297098</name>
</gene>
<protein>
    <recommendedName>
        <fullName evidence="13">Taste receptor type 2</fullName>
    </recommendedName>
</protein>
<feature type="transmembrane region" description="Helical" evidence="14">
    <location>
        <begin position="49"/>
        <end position="70"/>
    </location>
</feature>
<keyword evidence="5 13" id="KW-0812">Transmembrane</keyword>
<dbReference type="GO" id="GO:0004930">
    <property type="term" value="F:G protein-coupled receptor activity"/>
    <property type="evidence" value="ECO:0007669"/>
    <property type="project" value="UniProtKB-KW"/>
</dbReference>
<dbReference type="Gene3D" id="1.20.1070.10">
    <property type="entry name" value="Rhodopsin 7-helix transmembrane proteins"/>
    <property type="match status" value="1"/>
</dbReference>
<dbReference type="Proteomes" id="UP000515126">
    <property type="component" value="Chromosome 6"/>
</dbReference>
<comment type="subcellular location">
    <subcellularLocation>
        <location evidence="1 13">Membrane</location>
        <topology evidence="1 13">Multi-pass membrane protein</topology>
    </subcellularLocation>
</comment>
<name>A0A6P5PX31_MUSCR</name>
<proteinExistence type="inferred from homology"/>